<dbReference type="RefSeq" id="WP_270685960.1">
    <property type="nucleotide sequence ID" value="NZ_JAQFWQ010000031.1"/>
</dbReference>
<evidence type="ECO:0000313" key="1">
    <source>
        <dbReference type="EMBL" id="MDA2811505.1"/>
    </source>
</evidence>
<keyword evidence="2" id="KW-1185">Reference proteome</keyword>
<sequence length="479" mass="52160">MPSVVMDGIQTHHFRAPDTPAAAERIADRVAALAADFDAAGAAELHDLLAEQRALAIADDLLRMIRTRRGPEGLSSEGLRTTALWLCEHGTRREAVKIGIALLGETAQEPDLELLLRLGALEELTLFAVVAVKKNWAAPGVYRLARRVEGWGRIHAVERLKGCDDPQVKAWLLRGGYRNGVLDEYLSWIAATTGDLLGALQAPSVDDELLDGAGGILHSLAVGGPAEDIRHYDDALAALHRYIDLVGEAEPTLRRLCDLAQITRLLRGDRKGLDWPEGAREQVVARIDRLLERPVWSRIALAHLAEPEDDYTFNKALSCAFELGLEVRGHVLDHLEDNPGNRFVWQWAMLWASAEDVGELVACAEHLLLLNPLGGGPEEGTGSGGREVDIDDILGVIVQELGRFPGAGTALVRAALVGDMPWNRNMALRTLTAWSEHDPAALPADAAEWLHTAEQQEPNEKVRETIVGLLTALPPTPPT</sequence>
<gene>
    <name evidence="1" type="ORF">O4J56_12760</name>
</gene>
<comment type="caution">
    <text evidence="1">The sequence shown here is derived from an EMBL/GenBank/DDBJ whole genome shotgun (WGS) entry which is preliminary data.</text>
</comment>
<name>A0ABT4U4Y1_9ACTN</name>
<dbReference type="Proteomes" id="UP001527866">
    <property type="component" value="Unassembled WGS sequence"/>
</dbReference>
<proteinExistence type="predicted"/>
<protein>
    <recommendedName>
        <fullName evidence="3">HEAT repeat domain-containing protein</fullName>
    </recommendedName>
</protein>
<dbReference type="EMBL" id="JAQFWQ010000031">
    <property type="protein sequence ID" value="MDA2811505.1"/>
    <property type="molecule type" value="Genomic_DNA"/>
</dbReference>
<evidence type="ECO:0000313" key="2">
    <source>
        <dbReference type="Proteomes" id="UP001527866"/>
    </source>
</evidence>
<reference evidence="1 2" key="1">
    <citation type="submission" date="2023-01" db="EMBL/GenBank/DDBJ databases">
        <title>Draft genome sequence of Nocardiopsis sp. RSe5-2 isolated from halophytes.</title>
        <authorList>
            <person name="Duangmal K."/>
            <person name="Chantavorakit T."/>
        </authorList>
    </citation>
    <scope>NUCLEOTIDE SEQUENCE [LARGE SCALE GENOMIC DNA]</scope>
    <source>
        <strain evidence="1 2">RSe5-2</strain>
    </source>
</reference>
<evidence type="ECO:0008006" key="3">
    <source>
        <dbReference type="Google" id="ProtNLM"/>
    </source>
</evidence>
<organism evidence="1 2">
    <name type="scientific">Nocardiopsis endophytica</name>
    <dbReference type="NCBI Taxonomy" id="3018445"/>
    <lineage>
        <taxon>Bacteria</taxon>
        <taxon>Bacillati</taxon>
        <taxon>Actinomycetota</taxon>
        <taxon>Actinomycetes</taxon>
        <taxon>Streptosporangiales</taxon>
        <taxon>Nocardiopsidaceae</taxon>
        <taxon>Nocardiopsis</taxon>
    </lineage>
</organism>
<accession>A0ABT4U4Y1</accession>